<feature type="binding site" evidence="18">
    <location>
        <begin position="80"/>
        <end position="81"/>
    </location>
    <ligand>
        <name>UDP-N-acetyl-alpha-D-glucosamine</name>
        <dbReference type="ChEBI" id="CHEBI:57705"/>
    </ligand>
</feature>
<protein>
    <recommendedName>
        <fullName evidence="18">Bifunctional protein GlmU</fullName>
    </recommendedName>
    <domain>
        <recommendedName>
            <fullName evidence="18">UDP-N-acetylglucosamine pyrophosphorylase</fullName>
            <ecNumber evidence="18">2.7.7.23</ecNumber>
        </recommendedName>
        <alternativeName>
            <fullName evidence="18">N-acetylglucosamine-1-phosphate uridyltransferase</fullName>
        </alternativeName>
    </domain>
    <domain>
        <recommendedName>
            <fullName evidence="18">Glucosamine-1-phosphate N-acetyltransferase</fullName>
            <ecNumber evidence="18">2.3.1.157</ecNumber>
        </recommendedName>
    </domain>
</protein>
<feature type="binding site" evidence="18">
    <location>
        <position position="225"/>
    </location>
    <ligand>
        <name>UDP-N-acetyl-alpha-D-glucosamine</name>
        <dbReference type="ChEBI" id="CHEBI:57705"/>
    </ligand>
</feature>
<dbReference type="SUPFAM" id="SSF51161">
    <property type="entry name" value="Trimeric LpxA-like enzymes"/>
    <property type="match status" value="1"/>
</dbReference>
<dbReference type="GO" id="GO:0008360">
    <property type="term" value="P:regulation of cell shape"/>
    <property type="evidence" value="ECO:0007669"/>
    <property type="project" value="UniProtKB-KW"/>
</dbReference>
<comment type="pathway">
    <text evidence="18">Bacterial outer membrane biogenesis; LPS lipid A biosynthesis.</text>
</comment>
<keyword evidence="10 18" id="KW-0133">Cell shape</keyword>
<dbReference type="EMBL" id="NTKD01000001">
    <property type="protein sequence ID" value="PDH42150.1"/>
    <property type="molecule type" value="Genomic_DNA"/>
</dbReference>
<dbReference type="Pfam" id="PF12804">
    <property type="entry name" value="NTP_transf_3"/>
    <property type="match status" value="1"/>
</dbReference>
<dbReference type="GO" id="GO:0009252">
    <property type="term" value="P:peptidoglycan biosynthetic process"/>
    <property type="evidence" value="ECO:0007669"/>
    <property type="project" value="UniProtKB-UniRule"/>
</dbReference>
<evidence type="ECO:0000256" key="11">
    <source>
        <dbReference type="ARBA" id="ARBA00022984"/>
    </source>
</evidence>
<evidence type="ECO:0000256" key="5">
    <source>
        <dbReference type="ARBA" id="ARBA00022679"/>
    </source>
</evidence>
<feature type="binding site" evidence="18">
    <location>
        <position position="375"/>
    </location>
    <ligand>
        <name>UDP-N-acetyl-alpha-D-glucosamine</name>
        <dbReference type="ChEBI" id="CHEBI:57705"/>
    </ligand>
</feature>
<keyword evidence="7 18" id="KW-0479">Metal-binding</keyword>
<evidence type="ECO:0000256" key="2">
    <source>
        <dbReference type="ARBA" id="ARBA00007707"/>
    </source>
</evidence>
<dbReference type="GO" id="GO:0005737">
    <property type="term" value="C:cytoplasm"/>
    <property type="evidence" value="ECO:0007669"/>
    <property type="project" value="UniProtKB-SubCell"/>
</dbReference>
<dbReference type="PROSITE" id="PS00101">
    <property type="entry name" value="HEXAPEP_TRANSFERASES"/>
    <property type="match status" value="2"/>
</dbReference>
<dbReference type="NCBIfam" id="TIGR01173">
    <property type="entry name" value="glmU"/>
    <property type="match status" value="1"/>
</dbReference>
<feature type="binding site" evidence="18">
    <location>
        <position position="104"/>
    </location>
    <ligand>
        <name>Mg(2+)</name>
        <dbReference type="ChEBI" id="CHEBI:18420"/>
    </ligand>
</feature>
<comment type="subunit">
    <text evidence="18">Homotrimer.</text>
</comment>
<dbReference type="EC" id="2.3.1.157" evidence="18"/>
<feature type="binding site" evidence="18">
    <location>
        <position position="403"/>
    </location>
    <ligand>
        <name>acetyl-CoA</name>
        <dbReference type="ChEBI" id="CHEBI:57288"/>
    </ligand>
</feature>
<evidence type="ECO:0000256" key="16">
    <source>
        <dbReference type="ARBA" id="ARBA00048493"/>
    </source>
</evidence>
<evidence type="ECO:0000256" key="6">
    <source>
        <dbReference type="ARBA" id="ARBA00022695"/>
    </source>
</evidence>
<comment type="pathway">
    <text evidence="18">Nucleotide-sugar biosynthesis; UDP-N-acetyl-alpha-D-glucosamine biosynthesis; N-acetyl-alpha-D-glucosamine 1-phosphate from alpha-D-glucosamine 6-phosphate (route II): step 2/2.</text>
</comment>
<dbReference type="PANTHER" id="PTHR43584:SF3">
    <property type="entry name" value="BIFUNCTIONAL PROTEIN GLMU"/>
    <property type="match status" value="1"/>
</dbReference>
<feature type="binding site" evidence="18">
    <location>
        <begin position="9"/>
        <end position="12"/>
    </location>
    <ligand>
        <name>UDP-N-acetyl-alpha-D-glucosamine</name>
        <dbReference type="ChEBI" id="CHEBI:57705"/>
    </ligand>
</feature>
<dbReference type="CDD" id="cd02540">
    <property type="entry name" value="GT2_GlmU_N_bac"/>
    <property type="match status" value="1"/>
</dbReference>
<feature type="binding site" evidence="18">
    <location>
        <position position="364"/>
    </location>
    <ligand>
        <name>UDP-N-acetyl-alpha-D-glucosamine</name>
        <dbReference type="ChEBI" id="CHEBI:57705"/>
    </ligand>
</feature>
<feature type="binding site" evidence="18">
    <location>
        <begin position="384"/>
        <end position="385"/>
    </location>
    <ligand>
        <name>acetyl-CoA</name>
        <dbReference type="ChEBI" id="CHEBI:57288"/>
    </ligand>
</feature>
<feature type="binding site" evidence="18">
    <location>
        <position position="349"/>
    </location>
    <ligand>
        <name>UDP-N-acetyl-alpha-D-glucosamine</name>
        <dbReference type="ChEBI" id="CHEBI:57705"/>
    </ligand>
</feature>
<keyword evidence="14 18" id="KW-0961">Cell wall biogenesis/degradation</keyword>
<dbReference type="GO" id="GO:0000287">
    <property type="term" value="F:magnesium ion binding"/>
    <property type="evidence" value="ECO:0007669"/>
    <property type="project" value="UniProtKB-UniRule"/>
</dbReference>
<comment type="pathway">
    <text evidence="18">Nucleotide-sugar biosynthesis; UDP-N-acetyl-alpha-D-glucosamine biosynthesis; UDP-N-acetyl-alpha-D-glucosamine from N-acetyl-alpha-D-glucosamine 1-phosphate: step 1/1.</text>
</comment>
<dbReference type="GO" id="GO:0016020">
    <property type="term" value="C:membrane"/>
    <property type="evidence" value="ECO:0007669"/>
    <property type="project" value="GOC"/>
</dbReference>
<feature type="active site" description="Proton acceptor" evidence="18">
    <location>
        <position position="361"/>
    </location>
</feature>
<dbReference type="SUPFAM" id="SSF53448">
    <property type="entry name" value="Nucleotide-diphospho-sugar transferases"/>
    <property type="match status" value="1"/>
</dbReference>
<comment type="similarity">
    <text evidence="2 18">In the C-terminal section; belongs to the transferase hexapeptide repeat family.</text>
</comment>
<keyword evidence="12 18" id="KW-0511">Multifunctional enzyme</keyword>
<evidence type="ECO:0000256" key="9">
    <source>
        <dbReference type="ARBA" id="ARBA00022842"/>
    </source>
</evidence>
<reference evidence="20 21" key="1">
    <citation type="submission" date="2017-08" db="EMBL/GenBank/DDBJ databases">
        <title>Fine stratification of microbial communities through a metagenomic profile of the photic zone.</title>
        <authorList>
            <person name="Haro-Moreno J.M."/>
            <person name="Lopez-Perez M."/>
            <person name="De La Torre J."/>
            <person name="Picazo A."/>
            <person name="Camacho A."/>
            <person name="Rodriguez-Valera F."/>
        </authorList>
    </citation>
    <scope>NUCLEOTIDE SEQUENCE [LARGE SCALE GENOMIC DNA]</scope>
    <source>
        <strain evidence="20">MED-G24</strain>
    </source>
</reference>
<keyword evidence="8 18" id="KW-0677">Repeat</keyword>
<evidence type="ECO:0000259" key="19">
    <source>
        <dbReference type="Pfam" id="PF12804"/>
    </source>
</evidence>
<evidence type="ECO:0000256" key="17">
    <source>
        <dbReference type="ARBA" id="ARBA00049628"/>
    </source>
</evidence>
<dbReference type="GO" id="GO:0000902">
    <property type="term" value="P:cell morphogenesis"/>
    <property type="evidence" value="ECO:0007669"/>
    <property type="project" value="UniProtKB-UniRule"/>
</dbReference>
<dbReference type="InterPro" id="IPR001451">
    <property type="entry name" value="Hexapep"/>
</dbReference>
<feature type="domain" description="MobA-like NTP transferase" evidence="19">
    <location>
        <begin position="7"/>
        <end position="120"/>
    </location>
</feature>
<feature type="region of interest" description="Pyrophosphorylase" evidence="18">
    <location>
        <begin position="1"/>
        <end position="227"/>
    </location>
</feature>
<comment type="similarity">
    <text evidence="3 18">In the N-terminal section; belongs to the N-acetylglucosamine-1-phosphate uridyltransferase family.</text>
</comment>
<evidence type="ECO:0000313" key="20">
    <source>
        <dbReference type="EMBL" id="PDH42150.1"/>
    </source>
</evidence>
<dbReference type="UniPathway" id="UPA00113">
    <property type="reaction ID" value="UER00532"/>
</dbReference>
<comment type="subcellular location">
    <subcellularLocation>
        <location evidence="1 18">Cytoplasm</location>
    </subcellularLocation>
</comment>
<feature type="binding site" evidence="18">
    <location>
        <position position="152"/>
    </location>
    <ligand>
        <name>UDP-N-acetyl-alpha-D-glucosamine</name>
        <dbReference type="ChEBI" id="CHEBI:57705"/>
    </ligand>
</feature>
<comment type="function">
    <text evidence="17 18">Catalyzes the last two sequential reactions in the de novo biosynthetic pathway for UDP-N-acetylglucosamine (UDP-GlcNAc). The C-terminal domain catalyzes the transfer of acetyl group from acetyl coenzyme A to glucosamine-1-phosphate (GlcN-1-P) to produce N-acetylglucosamine-1-phosphate (GlcNAc-1-P), which is converted into UDP-GlcNAc by the transfer of uridine 5-monophosphate (from uridine 5-triphosphate), a reaction catalyzed by the N-terminal domain.</text>
</comment>
<evidence type="ECO:0000256" key="12">
    <source>
        <dbReference type="ARBA" id="ARBA00023268"/>
    </source>
</evidence>
<feature type="binding site" evidence="18">
    <location>
        <position position="331"/>
    </location>
    <ligand>
        <name>UDP-N-acetyl-alpha-D-glucosamine</name>
        <dbReference type="ChEBI" id="CHEBI:57705"/>
    </ligand>
</feature>
<feature type="binding site" evidence="18">
    <location>
        <position position="23"/>
    </location>
    <ligand>
        <name>UDP-N-acetyl-alpha-D-glucosamine</name>
        <dbReference type="ChEBI" id="CHEBI:57705"/>
    </ligand>
</feature>
<organism evidence="20 21">
    <name type="scientific">OM182 bacterium MED-G24</name>
    <dbReference type="NCBI Taxonomy" id="1986255"/>
    <lineage>
        <taxon>Bacteria</taxon>
        <taxon>Pseudomonadati</taxon>
        <taxon>Pseudomonadota</taxon>
        <taxon>Gammaproteobacteria</taxon>
        <taxon>OMG group</taxon>
        <taxon>OM182 clade</taxon>
    </lineage>
</organism>
<evidence type="ECO:0000256" key="4">
    <source>
        <dbReference type="ARBA" id="ARBA00022490"/>
    </source>
</evidence>
<feature type="binding site" evidence="18">
    <location>
        <position position="421"/>
    </location>
    <ligand>
        <name>acetyl-CoA</name>
        <dbReference type="ChEBI" id="CHEBI:57288"/>
    </ligand>
</feature>
<feature type="binding site" evidence="18">
    <location>
        <position position="75"/>
    </location>
    <ligand>
        <name>UDP-N-acetyl-alpha-D-glucosamine</name>
        <dbReference type="ChEBI" id="CHEBI:57705"/>
    </ligand>
</feature>
<dbReference type="InterPro" id="IPR025877">
    <property type="entry name" value="MobA-like_NTP_Trfase"/>
</dbReference>
<dbReference type="Gene3D" id="3.90.550.10">
    <property type="entry name" value="Spore Coat Polysaccharide Biosynthesis Protein SpsA, Chain A"/>
    <property type="match status" value="1"/>
</dbReference>
<comment type="catalytic activity">
    <reaction evidence="15 18">
        <text>alpha-D-glucosamine 1-phosphate + acetyl-CoA = N-acetyl-alpha-D-glucosamine 1-phosphate + CoA + H(+)</text>
        <dbReference type="Rhea" id="RHEA:13725"/>
        <dbReference type="ChEBI" id="CHEBI:15378"/>
        <dbReference type="ChEBI" id="CHEBI:57287"/>
        <dbReference type="ChEBI" id="CHEBI:57288"/>
        <dbReference type="ChEBI" id="CHEBI:57776"/>
        <dbReference type="ChEBI" id="CHEBI:58516"/>
        <dbReference type="EC" id="2.3.1.157"/>
    </reaction>
</comment>
<comment type="caution">
    <text evidence="20">The sequence shown here is derived from an EMBL/GenBank/DDBJ whole genome shotgun (WGS) entry which is preliminary data.</text>
</comment>
<comment type="cofactor">
    <cofactor evidence="18">
        <name>Mg(2+)</name>
        <dbReference type="ChEBI" id="CHEBI:18420"/>
    </cofactor>
    <text evidence="18">Binds 1 Mg(2+) ion per subunit.</text>
</comment>
<name>A0A2A5X030_9GAMM</name>
<dbReference type="Pfam" id="PF00132">
    <property type="entry name" value="Hexapep"/>
    <property type="match status" value="1"/>
</dbReference>
<dbReference type="GO" id="GO:0071555">
    <property type="term" value="P:cell wall organization"/>
    <property type="evidence" value="ECO:0007669"/>
    <property type="project" value="UniProtKB-KW"/>
</dbReference>
<feature type="binding site" evidence="18">
    <location>
        <position position="167"/>
    </location>
    <ligand>
        <name>UDP-N-acetyl-alpha-D-glucosamine</name>
        <dbReference type="ChEBI" id="CHEBI:57705"/>
    </ligand>
</feature>
<comment type="caution">
    <text evidence="18">Lacks conserved residue(s) required for the propagation of feature annotation.</text>
</comment>
<keyword evidence="13 18" id="KW-0012">Acyltransferase</keyword>
<feature type="binding site" evidence="18">
    <location>
        <position position="378"/>
    </location>
    <ligand>
        <name>acetyl-CoA</name>
        <dbReference type="ChEBI" id="CHEBI:57288"/>
    </ligand>
</feature>
<feature type="binding site" evidence="18">
    <location>
        <position position="137"/>
    </location>
    <ligand>
        <name>UDP-N-acetyl-alpha-D-glucosamine</name>
        <dbReference type="ChEBI" id="CHEBI:57705"/>
    </ligand>
</feature>
<keyword evidence="6 18" id="KW-0548">Nucleotidyltransferase</keyword>
<keyword evidence="5 18" id="KW-0808">Transferase</keyword>
<keyword evidence="4 18" id="KW-0963">Cytoplasm</keyword>
<evidence type="ECO:0000256" key="3">
    <source>
        <dbReference type="ARBA" id="ARBA00007947"/>
    </source>
</evidence>
<evidence type="ECO:0000256" key="1">
    <source>
        <dbReference type="ARBA" id="ARBA00004496"/>
    </source>
</evidence>
<feature type="binding site" evidence="18">
    <location>
        <position position="438"/>
    </location>
    <ligand>
        <name>acetyl-CoA</name>
        <dbReference type="ChEBI" id="CHEBI:57288"/>
    </ligand>
</feature>
<dbReference type="GO" id="GO:0009245">
    <property type="term" value="P:lipid A biosynthetic process"/>
    <property type="evidence" value="ECO:0007669"/>
    <property type="project" value="UniProtKB-UniRule"/>
</dbReference>
<keyword evidence="9 18" id="KW-0460">Magnesium</keyword>
<comment type="catalytic activity">
    <reaction evidence="16 18">
        <text>N-acetyl-alpha-D-glucosamine 1-phosphate + UTP + H(+) = UDP-N-acetyl-alpha-D-glucosamine + diphosphate</text>
        <dbReference type="Rhea" id="RHEA:13509"/>
        <dbReference type="ChEBI" id="CHEBI:15378"/>
        <dbReference type="ChEBI" id="CHEBI:33019"/>
        <dbReference type="ChEBI" id="CHEBI:46398"/>
        <dbReference type="ChEBI" id="CHEBI:57705"/>
        <dbReference type="ChEBI" id="CHEBI:57776"/>
        <dbReference type="EC" id="2.7.7.23"/>
    </reaction>
</comment>
<accession>A0A2A5X030</accession>
<evidence type="ECO:0000256" key="14">
    <source>
        <dbReference type="ARBA" id="ARBA00023316"/>
    </source>
</evidence>
<proteinExistence type="inferred from homology"/>
<sequence>MKPLEVCILAAGLGTRMKSQRPKALQTLAGRTLLAHQLATISRLEPSRIHVVIGQGADQIRDAFLDDNRVHWILQEERLGTGHAMMQAMLHVSDNADVLIVLGDVPLISLDTMRRLTESGADLSVLSVLLDDPTGYGRIVRDDAGQVRRIVEQRDADDIERAIHEINTGVMSVSAGLLNEWLPRLDRNNEQNEYLLTDLVALANDEHRTVEGVLAENPLEVTGINSRQQLATLERDLQKKIADDLMAQGVQLADPMRLDVRGELLVGRDVFIDVGCVFEGRCELADGVTVGPYSVIRDSTIGPDSVIKSHAVLDGATVASECSVGPFARLRPEARIEEGAAIGNFVEIKKSVVGRGSKASHLAYLGDSTIGEDVNIGAGTITCNYDGVNKHQTNIGDGVFVGSNTSLVAPVSVADGASIGAGSVITTDVPSRSLAIGRGRQRNIEGWAARNK</sequence>
<dbReference type="UniPathway" id="UPA00973"/>
<feature type="region of interest" description="N-acetyltransferase" evidence="18">
    <location>
        <begin position="249"/>
        <end position="452"/>
    </location>
</feature>
<gene>
    <name evidence="18 20" type="primary">glmU</name>
    <name evidence="20" type="ORF">CNE99_00040</name>
</gene>
<dbReference type="Gene3D" id="2.160.10.10">
    <property type="entry name" value="Hexapeptide repeat proteins"/>
    <property type="match status" value="1"/>
</dbReference>
<evidence type="ECO:0000256" key="15">
    <source>
        <dbReference type="ARBA" id="ARBA00048247"/>
    </source>
</evidence>
<feature type="region of interest" description="Linker" evidence="18">
    <location>
        <begin position="228"/>
        <end position="248"/>
    </location>
</feature>
<dbReference type="GO" id="GO:0003977">
    <property type="term" value="F:UDP-N-acetylglucosamine diphosphorylase activity"/>
    <property type="evidence" value="ECO:0007669"/>
    <property type="project" value="UniProtKB-UniRule"/>
</dbReference>
<dbReference type="GO" id="GO:0006048">
    <property type="term" value="P:UDP-N-acetylglucosamine biosynthetic process"/>
    <property type="evidence" value="ECO:0007669"/>
    <property type="project" value="UniProtKB-UniPathway"/>
</dbReference>
<dbReference type="InterPro" id="IPR050065">
    <property type="entry name" value="GlmU-like"/>
</dbReference>
<dbReference type="InterPro" id="IPR018357">
    <property type="entry name" value="Hexapep_transf_CS"/>
</dbReference>
<dbReference type="InterPro" id="IPR038009">
    <property type="entry name" value="GlmU_C_LbH"/>
</dbReference>
<evidence type="ECO:0000256" key="18">
    <source>
        <dbReference type="HAMAP-Rule" id="MF_01631"/>
    </source>
</evidence>
<dbReference type="EC" id="2.7.7.23" evidence="18"/>
<evidence type="ECO:0000256" key="7">
    <source>
        <dbReference type="ARBA" id="ARBA00022723"/>
    </source>
</evidence>
<dbReference type="InterPro" id="IPR005882">
    <property type="entry name" value="Bifunctional_GlmU"/>
</dbReference>
<evidence type="ECO:0000256" key="10">
    <source>
        <dbReference type="ARBA" id="ARBA00022960"/>
    </source>
</evidence>
<dbReference type="PANTHER" id="PTHR43584">
    <property type="entry name" value="NUCLEOTIDYL TRANSFERASE"/>
    <property type="match status" value="1"/>
</dbReference>
<dbReference type="CDD" id="cd03353">
    <property type="entry name" value="LbH_GlmU_C"/>
    <property type="match status" value="1"/>
</dbReference>
<feature type="binding site" evidence="18">
    <location>
        <position position="225"/>
    </location>
    <ligand>
        <name>Mg(2+)</name>
        <dbReference type="ChEBI" id="CHEBI:18420"/>
    </ligand>
</feature>
<keyword evidence="11 18" id="KW-0573">Peptidoglycan synthesis</keyword>
<dbReference type="Proteomes" id="UP000219327">
    <property type="component" value="Unassembled WGS sequence"/>
</dbReference>
<dbReference type="GO" id="GO:0019134">
    <property type="term" value="F:glucosamine-1-phosphate N-acetyltransferase activity"/>
    <property type="evidence" value="ECO:0007669"/>
    <property type="project" value="UniProtKB-UniRule"/>
</dbReference>
<dbReference type="InterPro" id="IPR029044">
    <property type="entry name" value="Nucleotide-diphossugar_trans"/>
</dbReference>
<dbReference type="HAMAP" id="MF_01631">
    <property type="entry name" value="GlmU"/>
    <property type="match status" value="1"/>
</dbReference>
<evidence type="ECO:0000256" key="8">
    <source>
        <dbReference type="ARBA" id="ARBA00022737"/>
    </source>
</evidence>
<dbReference type="InterPro" id="IPR011004">
    <property type="entry name" value="Trimer_LpxA-like_sf"/>
</dbReference>
<dbReference type="AlphaFoldDB" id="A0A2A5X030"/>
<evidence type="ECO:0000256" key="13">
    <source>
        <dbReference type="ARBA" id="ARBA00023315"/>
    </source>
</evidence>
<evidence type="ECO:0000313" key="21">
    <source>
        <dbReference type="Proteomes" id="UP000219327"/>
    </source>
</evidence>